<evidence type="ECO:0000256" key="1">
    <source>
        <dbReference type="ARBA" id="ARBA00022692"/>
    </source>
</evidence>
<comment type="caution">
    <text evidence="5">The sequence shown here is derived from an EMBL/GenBank/DDBJ whole genome shotgun (WGS) entry which is preliminary data.</text>
</comment>
<dbReference type="EMBL" id="JBFXLT010000002">
    <property type="protein sequence ID" value="KAL2822424.1"/>
    <property type="molecule type" value="Genomic_DNA"/>
</dbReference>
<evidence type="ECO:0000256" key="4">
    <source>
        <dbReference type="SAM" id="Phobius"/>
    </source>
</evidence>
<name>A0ABR4I3U4_9EURO</name>
<evidence type="ECO:0000256" key="2">
    <source>
        <dbReference type="ARBA" id="ARBA00022989"/>
    </source>
</evidence>
<dbReference type="Proteomes" id="UP001610334">
    <property type="component" value="Unassembled WGS sequence"/>
</dbReference>
<evidence type="ECO:0000313" key="6">
    <source>
        <dbReference type="Proteomes" id="UP001610334"/>
    </source>
</evidence>
<keyword evidence="3 4" id="KW-0472">Membrane</keyword>
<dbReference type="Gene3D" id="1.20.1560.10">
    <property type="entry name" value="ABC transporter type 1, transmembrane domain"/>
    <property type="match status" value="1"/>
</dbReference>
<gene>
    <name evidence="5" type="ORF">BJX63DRAFT_376485</name>
</gene>
<keyword evidence="6" id="KW-1185">Reference proteome</keyword>
<keyword evidence="2 4" id="KW-1133">Transmembrane helix</keyword>
<feature type="transmembrane region" description="Helical" evidence="4">
    <location>
        <begin position="38"/>
        <end position="57"/>
    </location>
</feature>
<reference evidence="5 6" key="1">
    <citation type="submission" date="2024-07" db="EMBL/GenBank/DDBJ databases">
        <title>Section-level genome sequencing and comparative genomics of Aspergillus sections Usti and Cavernicolus.</title>
        <authorList>
            <consortium name="Lawrence Berkeley National Laboratory"/>
            <person name="Nybo J.L."/>
            <person name="Vesth T.C."/>
            <person name="Theobald S."/>
            <person name="Frisvad J.C."/>
            <person name="Larsen T.O."/>
            <person name="Kjaerboelling I."/>
            <person name="Rothschild-Mancinelli K."/>
            <person name="Lyhne E.K."/>
            <person name="Kogle M.E."/>
            <person name="Barry K."/>
            <person name="Clum A."/>
            <person name="Na H."/>
            <person name="Ledsgaard L."/>
            <person name="Lin J."/>
            <person name="Lipzen A."/>
            <person name="Kuo A."/>
            <person name="Riley R."/>
            <person name="Mondo S."/>
            <person name="Labutti K."/>
            <person name="Haridas S."/>
            <person name="Pangalinan J."/>
            <person name="Salamov A.A."/>
            <person name="Simmons B.A."/>
            <person name="Magnuson J.K."/>
            <person name="Chen J."/>
            <person name="Drula E."/>
            <person name="Henrissat B."/>
            <person name="Wiebenga A."/>
            <person name="Lubbers R.J."/>
            <person name="Gomes A.C."/>
            <person name="Makela M.R."/>
            <person name="Stajich J."/>
            <person name="Grigoriev I.V."/>
            <person name="Mortensen U.H."/>
            <person name="De Vries R.P."/>
            <person name="Baker S.E."/>
            <person name="Andersen M.R."/>
        </authorList>
    </citation>
    <scope>NUCLEOTIDE SEQUENCE [LARGE SCALE GENOMIC DNA]</scope>
    <source>
        <strain evidence="5 6">CBS 588.65</strain>
    </source>
</reference>
<proteinExistence type="predicted"/>
<organism evidence="5 6">
    <name type="scientific">Aspergillus granulosus</name>
    <dbReference type="NCBI Taxonomy" id="176169"/>
    <lineage>
        <taxon>Eukaryota</taxon>
        <taxon>Fungi</taxon>
        <taxon>Dikarya</taxon>
        <taxon>Ascomycota</taxon>
        <taxon>Pezizomycotina</taxon>
        <taxon>Eurotiomycetes</taxon>
        <taxon>Eurotiomycetidae</taxon>
        <taxon>Eurotiales</taxon>
        <taxon>Aspergillaceae</taxon>
        <taxon>Aspergillus</taxon>
        <taxon>Aspergillus subgen. Nidulantes</taxon>
    </lineage>
</organism>
<protein>
    <submittedName>
        <fullName evidence="5">Uncharacterized protein</fullName>
    </submittedName>
</protein>
<evidence type="ECO:0000256" key="3">
    <source>
        <dbReference type="ARBA" id="ARBA00023136"/>
    </source>
</evidence>
<keyword evidence="1 4" id="KW-0812">Transmembrane</keyword>
<sequence>MASGMLDIDESLRRQTATLDSQVSFRKLYRFASPKHRLILGLSTIAAMAAGAVLPWFPISPCPLSKQSG</sequence>
<dbReference type="InterPro" id="IPR036640">
    <property type="entry name" value="ABC1_TM_sf"/>
</dbReference>
<evidence type="ECO:0000313" key="5">
    <source>
        <dbReference type="EMBL" id="KAL2822424.1"/>
    </source>
</evidence>
<accession>A0ABR4I3U4</accession>